<comment type="caution">
    <text evidence="1">The sequence shown here is derived from an EMBL/GenBank/DDBJ whole genome shotgun (WGS) entry which is preliminary data.</text>
</comment>
<proteinExistence type="predicted"/>
<dbReference type="PANTHER" id="PTHR31635:SF196">
    <property type="entry name" value="REVERSE TRANSCRIPTASE DOMAIN-CONTAINING PROTEIN-RELATED"/>
    <property type="match status" value="1"/>
</dbReference>
<gene>
    <name evidence="1" type="ORF">LIER_42276</name>
</gene>
<evidence type="ECO:0008006" key="3">
    <source>
        <dbReference type="Google" id="ProtNLM"/>
    </source>
</evidence>
<dbReference type="AlphaFoldDB" id="A0AAV3RQX5"/>
<evidence type="ECO:0000313" key="1">
    <source>
        <dbReference type="EMBL" id="GAA0181321.1"/>
    </source>
</evidence>
<name>A0AAV3RQX5_LITER</name>
<dbReference type="EMBL" id="BAABME010028696">
    <property type="protein sequence ID" value="GAA0181321.1"/>
    <property type="molecule type" value="Genomic_DNA"/>
</dbReference>
<sequence length="354" mass="40361">MNDFDNCIRDVDLVEHPRTVLVDVPTVNESDHCPLNVVIVPELQQEPRPFKYQHFWSEHENFVGIVKGCWEKEIDGDGLSRVKETQIELEGVNRLIYDGNLDPLILTKAANLDDEYKKLSNAERQFYQSKARMQWFKNGDASTSFFHRQMRFQQAKNRITKIKNYDGVLVEDYEKVKELVVDYYRDFFDAKDCVACEEFVVANVMQKRVLESQKASLCRAVTVAEIESVMLGLKSGKAPGPNDLSTEFYKDVWPIVKTLVSEAVKTFFATSIMPNFINSTTISLIPKVQEPLLMKDFRPISCCNVVYKCISTILAGRQNDTLHGVIGIQQTAYVPGISISDGIMLMQELVCGYL</sequence>
<accession>A0AAV3RQX5</accession>
<evidence type="ECO:0000313" key="2">
    <source>
        <dbReference type="Proteomes" id="UP001454036"/>
    </source>
</evidence>
<organism evidence="1 2">
    <name type="scientific">Lithospermum erythrorhizon</name>
    <name type="common">Purple gromwell</name>
    <name type="synonym">Lithospermum officinale var. erythrorhizon</name>
    <dbReference type="NCBI Taxonomy" id="34254"/>
    <lineage>
        <taxon>Eukaryota</taxon>
        <taxon>Viridiplantae</taxon>
        <taxon>Streptophyta</taxon>
        <taxon>Embryophyta</taxon>
        <taxon>Tracheophyta</taxon>
        <taxon>Spermatophyta</taxon>
        <taxon>Magnoliopsida</taxon>
        <taxon>eudicotyledons</taxon>
        <taxon>Gunneridae</taxon>
        <taxon>Pentapetalae</taxon>
        <taxon>asterids</taxon>
        <taxon>lamiids</taxon>
        <taxon>Boraginales</taxon>
        <taxon>Boraginaceae</taxon>
        <taxon>Boraginoideae</taxon>
        <taxon>Lithospermeae</taxon>
        <taxon>Lithospermum</taxon>
    </lineage>
</organism>
<keyword evidence="2" id="KW-1185">Reference proteome</keyword>
<dbReference type="Proteomes" id="UP001454036">
    <property type="component" value="Unassembled WGS sequence"/>
</dbReference>
<reference evidence="1 2" key="1">
    <citation type="submission" date="2024-01" db="EMBL/GenBank/DDBJ databases">
        <title>The complete chloroplast genome sequence of Lithospermum erythrorhizon: insights into the phylogenetic relationship among Boraginaceae species and the maternal lineages of purple gromwells.</title>
        <authorList>
            <person name="Okada T."/>
            <person name="Watanabe K."/>
        </authorList>
    </citation>
    <scope>NUCLEOTIDE SEQUENCE [LARGE SCALE GENOMIC DNA]</scope>
</reference>
<protein>
    <recommendedName>
        <fullName evidence="3">Reverse transcriptase domain-containing protein</fullName>
    </recommendedName>
</protein>
<dbReference type="PANTHER" id="PTHR31635">
    <property type="entry name" value="REVERSE TRANSCRIPTASE DOMAIN-CONTAINING PROTEIN-RELATED"/>
    <property type="match status" value="1"/>
</dbReference>